<dbReference type="SUPFAM" id="SSF48264">
    <property type="entry name" value="Cytochrome P450"/>
    <property type="match status" value="1"/>
</dbReference>
<evidence type="ECO:0000256" key="2">
    <source>
        <dbReference type="ARBA" id="ARBA00004370"/>
    </source>
</evidence>
<evidence type="ECO:0000256" key="14">
    <source>
        <dbReference type="RuleBase" id="RU000461"/>
    </source>
</evidence>
<keyword evidence="12" id="KW-0472">Membrane</keyword>
<comment type="cofactor">
    <cofactor evidence="1 13">
        <name>heme</name>
        <dbReference type="ChEBI" id="CHEBI:30413"/>
    </cofactor>
</comment>
<feature type="binding site" description="axial binding residue" evidence="13">
    <location>
        <position position="135"/>
    </location>
    <ligand>
        <name>heme</name>
        <dbReference type="ChEBI" id="CHEBI:30413"/>
    </ligand>
    <ligandPart>
        <name>Fe</name>
        <dbReference type="ChEBI" id="CHEBI:18248"/>
    </ligandPart>
</feature>
<dbReference type="OrthoDB" id="2794356at2759"/>
<dbReference type="PRINTS" id="PR00463">
    <property type="entry name" value="EP450I"/>
</dbReference>
<evidence type="ECO:0000256" key="3">
    <source>
        <dbReference type="ARBA" id="ARBA00004721"/>
    </source>
</evidence>
<keyword evidence="11 14" id="KW-0503">Monooxygenase</keyword>
<dbReference type="AlphaFoldDB" id="A0A9P5PNP4"/>
<keyword evidence="10 13" id="KW-0408">Iron</keyword>
<dbReference type="PROSITE" id="PS00086">
    <property type="entry name" value="CYTOCHROME_P450"/>
    <property type="match status" value="1"/>
</dbReference>
<evidence type="ECO:0000313" key="16">
    <source>
        <dbReference type="Proteomes" id="UP000772434"/>
    </source>
</evidence>
<dbReference type="InterPro" id="IPR017972">
    <property type="entry name" value="Cyt_P450_CS"/>
</dbReference>
<keyword evidence="6" id="KW-0812">Transmembrane</keyword>
<comment type="similarity">
    <text evidence="4 14">Belongs to the cytochrome P450 family.</text>
</comment>
<evidence type="ECO:0000256" key="1">
    <source>
        <dbReference type="ARBA" id="ARBA00001971"/>
    </source>
</evidence>
<evidence type="ECO:0000256" key="4">
    <source>
        <dbReference type="ARBA" id="ARBA00010617"/>
    </source>
</evidence>
<evidence type="ECO:0000256" key="10">
    <source>
        <dbReference type="ARBA" id="ARBA00023004"/>
    </source>
</evidence>
<comment type="caution">
    <text evidence="15">The sequence shown here is derived from an EMBL/GenBank/DDBJ whole genome shotgun (WGS) entry which is preliminary data.</text>
</comment>
<keyword evidence="5 13" id="KW-0349">Heme</keyword>
<dbReference type="InterPro" id="IPR002401">
    <property type="entry name" value="Cyt_P450_E_grp-I"/>
</dbReference>
<dbReference type="GO" id="GO:0016705">
    <property type="term" value="F:oxidoreductase activity, acting on paired donors, with incorporation or reduction of molecular oxygen"/>
    <property type="evidence" value="ECO:0007669"/>
    <property type="project" value="InterPro"/>
</dbReference>
<proteinExistence type="inferred from homology"/>
<evidence type="ECO:0000313" key="15">
    <source>
        <dbReference type="EMBL" id="KAF9067223.1"/>
    </source>
</evidence>
<dbReference type="PANTHER" id="PTHR24305">
    <property type="entry name" value="CYTOCHROME P450"/>
    <property type="match status" value="1"/>
</dbReference>
<dbReference type="InterPro" id="IPR050121">
    <property type="entry name" value="Cytochrome_P450_monoxygenase"/>
</dbReference>
<name>A0A9P5PNP4_9AGAR</name>
<keyword evidence="16" id="KW-1185">Reference proteome</keyword>
<evidence type="ECO:0000256" key="6">
    <source>
        <dbReference type="ARBA" id="ARBA00022692"/>
    </source>
</evidence>
<accession>A0A9P5PNP4</accession>
<keyword evidence="8" id="KW-1133">Transmembrane helix</keyword>
<dbReference type="Proteomes" id="UP000772434">
    <property type="component" value="Unassembled WGS sequence"/>
</dbReference>
<dbReference type="GO" id="GO:0016020">
    <property type="term" value="C:membrane"/>
    <property type="evidence" value="ECO:0007669"/>
    <property type="project" value="UniProtKB-SubCell"/>
</dbReference>
<organism evidence="15 16">
    <name type="scientific">Rhodocollybia butyracea</name>
    <dbReference type="NCBI Taxonomy" id="206335"/>
    <lineage>
        <taxon>Eukaryota</taxon>
        <taxon>Fungi</taxon>
        <taxon>Dikarya</taxon>
        <taxon>Basidiomycota</taxon>
        <taxon>Agaricomycotina</taxon>
        <taxon>Agaricomycetes</taxon>
        <taxon>Agaricomycetidae</taxon>
        <taxon>Agaricales</taxon>
        <taxon>Marasmiineae</taxon>
        <taxon>Omphalotaceae</taxon>
        <taxon>Rhodocollybia</taxon>
    </lineage>
</organism>
<dbReference type="GO" id="GO:0005506">
    <property type="term" value="F:iron ion binding"/>
    <property type="evidence" value="ECO:0007669"/>
    <property type="project" value="InterPro"/>
</dbReference>
<protein>
    <submittedName>
        <fullName evidence="15">Cytochrome P450</fullName>
    </submittedName>
</protein>
<dbReference type="GO" id="GO:0020037">
    <property type="term" value="F:heme binding"/>
    <property type="evidence" value="ECO:0007669"/>
    <property type="project" value="InterPro"/>
</dbReference>
<evidence type="ECO:0000256" key="9">
    <source>
        <dbReference type="ARBA" id="ARBA00023002"/>
    </source>
</evidence>
<keyword evidence="7 13" id="KW-0479">Metal-binding</keyword>
<comment type="pathway">
    <text evidence="3">Secondary metabolite biosynthesis; terpenoid biosynthesis.</text>
</comment>
<comment type="subcellular location">
    <subcellularLocation>
        <location evidence="2">Membrane</location>
    </subcellularLocation>
</comment>
<evidence type="ECO:0000256" key="11">
    <source>
        <dbReference type="ARBA" id="ARBA00023033"/>
    </source>
</evidence>
<dbReference type="EMBL" id="JADNRY010000076">
    <property type="protein sequence ID" value="KAF9067223.1"/>
    <property type="molecule type" value="Genomic_DNA"/>
</dbReference>
<dbReference type="Pfam" id="PF00067">
    <property type="entry name" value="p450"/>
    <property type="match status" value="1"/>
</dbReference>
<dbReference type="InterPro" id="IPR001128">
    <property type="entry name" value="Cyt_P450"/>
</dbReference>
<gene>
    <name evidence="15" type="ORF">BDP27DRAFT_1329182</name>
</gene>
<dbReference type="PANTHER" id="PTHR24305:SF166">
    <property type="entry name" value="CYTOCHROME P450 12A4, MITOCHONDRIAL-RELATED"/>
    <property type="match status" value="1"/>
</dbReference>
<sequence length="194" mass="22528">MSYAAYSLARCPQTQKRLRDELLSPPNGYEDWQQSLKCLDKLPYLDAVCRETLRLYTPHSFPPPHWTDNDVVIPQRWINTDAMLWGPDAALFKPERWIQDSTHQYYSGGLPPAILESKHSGWSHLMTFSIGPRNCIAYRMAVAEFKTCLAVLVSRFEFVQHDLMEKVYGEVEIVDRPRVRGVEGYYMPCWVQAL</sequence>
<dbReference type="InterPro" id="IPR036396">
    <property type="entry name" value="Cyt_P450_sf"/>
</dbReference>
<dbReference type="GO" id="GO:0004497">
    <property type="term" value="F:monooxygenase activity"/>
    <property type="evidence" value="ECO:0007669"/>
    <property type="project" value="UniProtKB-KW"/>
</dbReference>
<evidence type="ECO:0000256" key="13">
    <source>
        <dbReference type="PIRSR" id="PIRSR602401-1"/>
    </source>
</evidence>
<evidence type="ECO:0000256" key="12">
    <source>
        <dbReference type="ARBA" id="ARBA00023136"/>
    </source>
</evidence>
<keyword evidence="9 14" id="KW-0560">Oxidoreductase</keyword>
<evidence type="ECO:0000256" key="5">
    <source>
        <dbReference type="ARBA" id="ARBA00022617"/>
    </source>
</evidence>
<evidence type="ECO:0000256" key="7">
    <source>
        <dbReference type="ARBA" id="ARBA00022723"/>
    </source>
</evidence>
<dbReference type="Gene3D" id="1.10.630.10">
    <property type="entry name" value="Cytochrome P450"/>
    <property type="match status" value="1"/>
</dbReference>
<reference evidence="15" key="1">
    <citation type="submission" date="2020-11" db="EMBL/GenBank/DDBJ databases">
        <authorList>
            <consortium name="DOE Joint Genome Institute"/>
            <person name="Ahrendt S."/>
            <person name="Riley R."/>
            <person name="Andreopoulos W."/>
            <person name="Labutti K."/>
            <person name="Pangilinan J."/>
            <person name="Ruiz-Duenas F.J."/>
            <person name="Barrasa J.M."/>
            <person name="Sanchez-Garcia M."/>
            <person name="Camarero S."/>
            <person name="Miyauchi S."/>
            <person name="Serrano A."/>
            <person name="Linde D."/>
            <person name="Babiker R."/>
            <person name="Drula E."/>
            <person name="Ayuso-Fernandez I."/>
            <person name="Pacheco R."/>
            <person name="Padilla G."/>
            <person name="Ferreira P."/>
            <person name="Barriuso J."/>
            <person name="Kellner H."/>
            <person name="Castanera R."/>
            <person name="Alfaro M."/>
            <person name="Ramirez L."/>
            <person name="Pisabarro A.G."/>
            <person name="Kuo A."/>
            <person name="Tritt A."/>
            <person name="Lipzen A."/>
            <person name="He G."/>
            <person name="Yan M."/>
            <person name="Ng V."/>
            <person name="Cullen D."/>
            <person name="Martin F."/>
            <person name="Rosso M.-N."/>
            <person name="Henrissat B."/>
            <person name="Hibbett D."/>
            <person name="Martinez A.T."/>
            <person name="Grigoriev I.V."/>
        </authorList>
    </citation>
    <scope>NUCLEOTIDE SEQUENCE</scope>
    <source>
        <strain evidence="15">AH 40177</strain>
    </source>
</reference>
<dbReference type="PRINTS" id="PR00385">
    <property type="entry name" value="P450"/>
</dbReference>
<evidence type="ECO:0000256" key="8">
    <source>
        <dbReference type="ARBA" id="ARBA00022989"/>
    </source>
</evidence>